<comment type="caution">
    <text evidence="1">The sequence shown here is derived from an EMBL/GenBank/DDBJ whole genome shotgun (WGS) entry which is preliminary data.</text>
</comment>
<dbReference type="AlphaFoldDB" id="A0A5M9ZWM9"/>
<gene>
    <name evidence="1" type="ORF">EMO89_00360</name>
</gene>
<name>A0A5M9ZWM9_9BIFI</name>
<sequence>MVRAHKLNGEGSLYALCFAGSVEDCPLAGGDDADGRLHVEFDNVLALVQYDVVEMTGAWGELYSRFAAALRDGHAVRVDEFAHAVELGRSAAFERARVSVDDLPPFDEGNVEDILRGLAERVRGDCVLRLADCVLTADAVRNMPSEVIREDVVDAVCSAGGVTREEGQAVLDAAAGDSRMDLMMGALVLSHSAPMLALRAARALAARHGLDLDAGACSTVTAEDEAIFRDGIRERASHVAGRLASFADADAEALLMADNVIACWGNIVAANDDGDDDALRAAVRDYADAVHATGGTGGESGGVPAHTDGGAWREYARLMREGRYGEAVRAAWSHWDKYHEYYEAWLDYHPYAGLLAGQLSGDPDLEAAYKHMAGQPGFPSVEDQTLADASIQAMDRIRMMKRNGPLMRIAAGIEQPMDDYREATTGECYRLLCAAIGEPCNPSQTSPNHSYLVFGRYALTRGADGSITTDPDKRRCCERWLNARTTSPVIVRQVLRGEGWMFDEDMGVTMDDERILGGTSGWEWDVVQTLTKLI</sequence>
<dbReference type="Proteomes" id="UP000412028">
    <property type="component" value="Unassembled WGS sequence"/>
</dbReference>
<protein>
    <submittedName>
        <fullName evidence="1">Uncharacterized protein</fullName>
    </submittedName>
</protein>
<organism evidence="1 2">
    <name type="scientific">Bifidobacterium tissieri</name>
    <dbReference type="NCBI Taxonomy" id="1630162"/>
    <lineage>
        <taxon>Bacteria</taxon>
        <taxon>Bacillati</taxon>
        <taxon>Actinomycetota</taxon>
        <taxon>Actinomycetes</taxon>
        <taxon>Bifidobacteriales</taxon>
        <taxon>Bifidobacteriaceae</taxon>
        <taxon>Bifidobacterium</taxon>
    </lineage>
</organism>
<evidence type="ECO:0000313" key="2">
    <source>
        <dbReference type="Proteomes" id="UP000412028"/>
    </source>
</evidence>
<dbReference type="EMBL" id="RZUI01000001">
    <property type="protein sequence ID" value="KAA8832016.1"/>
    <property type="molecule type" value="Genomic_DNA"/>
</dbReference>
<proteinExistence type="predicted"/>
<reference evidence="1 2" key="1">
    <citation type="journal article" date="2019" name="Syst. Appl. Microbiol.">
        <title>Characterization of Bifidobacterium species in feaces of the Egyptian fruit bat: Description of B. vespertilionis sp. nov. and B. rousetti sp. nov.</title>
        <authorList>
            <person name="Modesto M."/>
            <person name="Satti M."/>
            <person name="Watanabe K."/>
            <person name="Puglisi E."/>
            <person name="Morelli L."/>
            <person name="Huang C.-H."/>
            <person name="Liou J.-S."/>
            <person name="Miyashita M."/>
            <person name="Tamura T."/>
            <person name="Saito S."/>
            <person name="Mori K."/>
            <person name="Huang L."/>
            <person name="Sciavilla P."/>
            <person name="Sandri C."/>
            <person name="Spiezio C."/>
            <person name="Vitali F."/>
            <person name="Cavalieri D."/>
            <person name="Perpetuini G."/>
            <person name="Tofalo R."/>
            <person name="Bonetti A."/>
            <person name="Arita M."/>
            <person name="Mattarelli P."/>
        </authorList>
    </citation>
    <scope>NUCLEOTIDE SEQUENCE [LARGE SCALE GENOMIC DNA]</scope>
    <source>
        <strain evidence="1 2">RST7</strain>
    </source>
</reference>
<accession>A0A5M9ZWM9</accession>
<dbReference type="RefSeq" id="WP_150380433.1">
    <property type="nucleotide sequence ID" value="NZ_RZUI01000001.1"/>
</dbReference>
<evidence type="ECO:0000313" key="1">
    <source>
        <dbReference type="EMBL" id="KAA8832016.1"/>
    </source>
</evidence>